<keyword evidence="3 7" id="KW-0812">Transmembrane</keyword>
<proteinExistence type="inferred from homology"/>
<evidence type="ECO:0000256" key="5">
    <source>
        <dbReference type="ARBA" id="ARBA00023136"/>
    </source>
</evidence>
<name>A0A453AZG9_AEGTS</name>
<evidence type="ECO:0000256" key="4">
    <source>
        <dbReference type="ARBA" id="ARBA00022989"/>
    </source>
</evidence>
<comment type="similarity">
    <text evidence="2">Belongs to the UPF0057 (PMP3) family.</text>
</comment>
<evidence type="ECO:0000256" key="6">
    <source>
        <dbReference type="SAM" id="MobiDB-lite"/>
    </source>
</evidence>
<dbReference type="GO" id="GO:0016020">
    <property type="term" value="C:membrane"/>
    <property type="evidence" value="ECO:0007669"/>
    <property type="project" value="UniProtKB-SubCell"/>
</dbReference>
<keyword evidence="5 7" id="KW-0472">Membrane</keyword>
<evidence type="ECO:0008006" key="10">
    <source>
        <dbReference type="Google" id="ProtNLM"/>
    </source>
</evidence>
<organism evidence="8 9">
    <name type="scientific">Aegilops tauschii subsp. strangulata</name>
    <name type="common">Goatgrass</name>
    <dbReference type="NCBI Taxonomy" id="200361"/>
    <lineage>
        <taxon>Eukaryota</taxon>
        <taxon>Viridiplantae</taxon>
        <taxon>Streptophyta</taxon>
        <taxon>Embryophyta</taxon>
        <taxon>Tracheophyta</taxon>
        <taxon>Spermatophyta</taxon>
        <taxon>Magnoliopsida</taxon>
        <taxon>Liliopsida</taxon>
        <taxon>Poales</taxon>
        <taxon>Poaceae</taxon>
        <taxon>BOP clade</taxon>
        <taxon>Pooideae</taxon>
        <taxon>Triticodae</taxon>
        <taxon>Triticeae</taxon>
        <taxon>Triticinae</taxon>
        <taxon>Aegilops</taxon>
    </lineage>
</organism>
<evidence type="ECO:0000256" key="7">
    <source>
        <dbReference type="SAM" id="Phobius"/>
    </source>
</evidence>
<keyword evidence="4 7" id="KW-1133">Transmembrane helix</keyword>
<sequence length="186" mass="21301">MQGKRARSHAGRRRPLEPNQQRSGRATARGHRRSIRFFPHDPTPGPCWFGSWEHHPAPARPHRRTSRARNVNLANRRLVVFIISGSSSGHRSTTSLYSTYLSRPPCSHHLPWLSLRRFEREGEREGTRKMADEGTANCIDIILAIILPPLGVFFKFACGIEFWICLLLTFFGYLPGIIYAVWVITK</sequence>
<evidence type="ECO:0000256" key="2">
    <source>
        <dbReference type="ARBA" id="ARBA00009530"/>
    </source>
</evidence>
<comment type="subcellular location">
    <subcellularLocation>
        <location evidence="1">Membrane</location>
    </subcellularLocation>
</comment>
<evidence type="ECO:0000313" key="9">
    <source>
        <dbReference type="Proteomes" id="UP000015105"/>
    </source>
</evidence>
<reference evidence="8" key="3">
    <citation type="journal article" date="2017" name="Nature">
        <title>Genome sequence of the progenitor of the wheat D genome Aegilops tauschii.</title>
        <authorList>
            <person name="Luo M.C."/>
            <person name="Gu Y.Q."/>
            <person name="Puiu D."/>
            <person name="Wang H."/>
            <person name="Twardziok S.O."/>
            <person name="Deal K.R."/>
            <person name="Huo N."/>
            <person name="Zhu T."/>
            <person name="Wang L."/>
            <person name="Wang Y."/>
            <person name="McGuire P.E."/>
            <person name="Liu S."/>
            <person name="Long H."/>
            <person name="Ramasamy R.K."/>
            <person name="Rodriguez J.C."/>
            <person name="Van S.L."/>
            <person name="Yuan L."/>
            <person name="Wang Z."/>
            <person name="Xia Z."/>
            <person name="Xiao L."/>
            <person name="Anderson O.D."/>
            <person name="Ouyang S."/>
            <person name="Liang Y."/>
            <person name="Zimin A.V."/>
            <person name="Pertea G."/>
            <person name="Qi P."/>
            <person name="Bennetzen J.L."/>
            <person name="Dai X."/>
            <person name="Dawson M.W."/>
            <person name="Muller H.G."/>
            <person name="Kugler K."/>
            <person name="Rivarola-Duarte L."/>
            <person name="Spannagl M."/>
            <person name="Mayer K.F.X."/>
            <person name="Lu F.H."/>
            <person name="Bevan M.W."/>
            <person name="Leroy P."/>
            <person name="Li P."/>
            <person name="You F.M."/>
            <person name="Sun Q."/>
            <person name="Liu Z."/>
            <person name="Lyons E."/>
            <person name="Wicker T."/>
            <person name="Salzberg S.L."/>
            <person name="Devos K.M."/>
            <person name="Dvorak J."/>
        </authorList>
    </citation>
    <scope>NUCLEOTIDE SEQUENCE [LARGE SCALE GENOMIC DNA]</scope>
    <source>
        <strain evidence="8">cv. AL8/78</strain>
    </source>
</reference>
<reference evidence="9" key="1">
    <citation type="journal article" date="2014" name="Science">
        <title>Ancient hybridizations among the ancestral genomes of bread wheat.</title>
        <authorList>
            <consortium name="International Wheat Genome Sequencing Consortium,"/>
            <person name="Marcussen T."/>
            <person name="Sandve S.R."/>
            <person name="Heier L."/>
            <person name="Spannagl M."/>
            <person name="Pfeifer M."/>
            <person name="Jakobsen K.S."/>
            <person name="Wulff B.B."/>
            <person name="Steuernagel B."/>
            <person name="Mayer K.F."/>
            <person name="Olsen O.A."/>
        </authorList>
    </citation>
    <scope>NUCLEOTIDE SEQUENCE [LARGE SCALE GENOMIC DNA]</scope>
    <source>
        <strain evidence="9">cv. AL8/78</strain>
    </source>
</reference>
<dbReference type="AlphaFoldDB" id="A0A453AZG9"/>
<keyword evidence="9" id="KW-1185">Reference proteome</keyword>
<dbReference type="Pfam" id="PF01679">
    <property type="entry name" value="Pmp3"/>
    <property type="match status" value="1"/>
</dbReference>
<feature type="region of interest" description="Disordered" evidence="6">
    <location>
        <begin position="1"/>
        <end position="37"/>
    </location>
</feature>
<feature type="compositionally biased region" description="Basic residues" evidence="6">
    <location>
        <begin position="1"/>
        <end position="13"/>
    </location>
</feature>
<reference evidence="8" key="4">
    <citation type="submission" date="2019-03" db="UniProtKB">
        <authorList>
            <consortium name="EnsemblPlants"/>
        </authorList>
    </citation>
    <scope>IDENTIFICATION</scope>
</reference>
<feature type="transmembrane region" description="Helical" evidence="7">
    <location>
        <begin position="160"/>
        <end position="184"/>
    </location>
</feature>
<dbReference type="PANTHER" id="PTHR21659:SF70">
    <property type="entry name" value="HYDROPHOBIC PROTEIN LTI6A"/>
    <property type="match status" value="1"/>
</dbReference>
<dbReference type="GO" id="GO:0009651">
    <property type="term" value="P:response to salt stress"/>
    <property type="evidence" value="ECO:0007669"/>
    <property type="project" value="TreeGrafter"/>
</dbReference>
<feature type="transmembrane region" description="Helical" evidence="7">
    <location>
        <begin position="134"/>
        <end position="154"/>
    </location>
</feature>
<reference evidence="9" key="2">
    <citation type="journal article" date="2017" name="Nat. Plants">
        <title>The Aegilops tauschii genome reveals multiple impacts of transposons.</title>
        <authorList>
            <person name="Zhao G."/>
            <person name="Zou C."/>
            <person name="Li K."/>
            <person name="Wang K."/>
            <person name="Li T."/>
            <person name="Gao L."/>
            <person name="Zhang X."/>
            <person name="Wang H."/>
            <person name="Yang Z."/>
            <person name="Liu X."/>
            <person name="Jiang W."/>
            <person name="Mao L."/>
            <person name="Kong X."/>
            <person name="Jiao Y."/>
            <person name="Jia J."/>
        </authorList>
    </citation>
    <scope>NUCLEOTIDE SEQUENCE [LARGE SCALE GENOMIC DNA]</scope>
    <source>
        <strain evidence="9">cv. AL8/78</strain>
    </source>
</reference>
<reference evidence="8" key="5">
    <citation type="journal article" date="2021" name="G3 (Bethesda)">
        <title>Aegilops tauschii genome assembly Aet v5.0 features greater sequence contiguity and improved annotation.</title>
        <authorList>
            <person name="Wang L."/>
            <person name="Zhu T."/>
            <person name="Rodriguez J.C."/>
            <person name="Deal K.R."/>
            <person name="Dubcovsky J."/>
            <person name="McGuire P.E."/>
            <person name="Lux T."/>
            <person name="Spannagl M."/>
            <person name="Mayer K.F.X."/>
            <person name="Baldrich P."/>
            <person name="Meyers B.C."/>
            <person name="Huo N."/>
            <person name="Gu Y.Q."/>
            <person name="Zhou H."/>
            <person name="Devos K.M."/>
            <person name="Bennetzen J.L."/>
            <person name="Unver T."/>
            <person name="Budak H."/>
            <person name="Gulick P.J."/>
            <person name="Galiba G."/>
            <person name="Kalapos B."/>
            <person name="Nelson D.R."/>
            <person name="Li P."/>
            <person name="You F.M."/>
            <person name="Luo M.C."/>
            <person name="Dvorak J."/>
        </authorList>
    </citation>
    <scope>NUCLEOTIDE SEQUENCE [LARGE SCALE GENOMIC DNA]</scope>
    <source>
        <strain evidence="8">cv. AL8/78</strain>
    </source>
</reference>
<evidence type="ECO:0000313" key="8">
    <source>
        <dbReference type="EnsemblPlants" id="AET2Gv20312000.6"/>
    </source>
</evidence>
<protein>
    <recommendedName>
        <fullName evidence="10">Hydrophobic protein LTI6B</fullName>
    </recommendedName>
</protein>
<dbReference type="GO" id="GO:0009737">
    <property type="term" value="P:response to abscisic acid"/>
    <property type="evidence" value="ECO:0007669"/>
    <property type="project" value="TreeGrafter"/>
</dbReference>
<dbReference type="EnsemblPlants" id="AET2Gv20312000.6">
    <property type="protein sequence ID" value="AET2Gv20312000.6"/>
    <property type="gene ID" value="AET2Gv20312000"/>
</dbReference>
<dbReference type="Gramene" id="AET2Gv20312000.6">
    <property type="protein sequence ID" value="AET2Gv20312000.6"/>
    <property type="gene ID" value="AET2Gv20312000"/>
</dbReference>
<accession>A0A453AZG9</accession>
<evidence type="ECO:0000256" key="1">
    <source>
        <dbReference type="ARBA" id="ARBA00004370"/>
    </source>
</evidence>
<dbReference type="InterPro" id="IPR000612">
    <property type="entry name" value="PMP3"/>
</dbReference>
<dbReference type="GO" id="GO:0009409">
    <property type="term" value="P:response to cold"/>
    <property type="evidence" value="ECO:0007669"/>
    <property type="project" value="TreeGrafter"/>
</dbReference>
<dbReference type="PANTHER" id="PTHR21659">
    <property type="entry name" value="HYDROPHOBIC PROTEIN RCI2 LOW TEMPERATURE AND SALT RESPONSIVE PROTEIN LTI6 -RELATED"/>
    <property type="match status" value="1"/>
</dbReference>
<evidence type="ECO:0000256" key="3">
    <source>
        <dbReference type="ARBA" id="ARBA00022692"/>
    </source>
</evidence>
<dbReference type="Proteomes" id="UP000015105">
    <property type="component" value="Chromosome 2D"/>
</dbReference>